<evidence type="ECO:0000259" key="12">
    <source>
        <dbReference type="Pfam" id="PF01593"/>
    </source>
</evidence>
<dbReference type="InterPro" id="IPR004572">
    <property type="entry name" value="Protoporphyrinogen_oxidase"/>
</dbReference>
<dbReference type="HOGENOM" id="CLU_009629_1_1_1"/>
<dbReference type="OrthoDB" id="438553at2759"/>
<dbReference type="EMBL" id="JH719415">
    <property type="protein sequence ID" value="EJF60546.1"/>
    <property type="molecule type" value="Genomic_DNA"/>
</dbReference>
<evidence type="ECO:0000256" key="9">
    <source>
        <dbReference type="ARBA" id="ARBA00023244"/>
    </source>
</evidence>
<comment type="subcellular location">
    <subcellularLocation>
        <location evidence="11">Mitochondrion inner membrane</location>
    </subcellularLocation>
</comment>
<dbReference type="OMA" id="EHNQAVQ"/>
<comment type="pathway">
    <text evidence="2 11">Porphyrin-containing compound metabolism; protoporphyrin-IX biosynthesis; protoporphyrin-IX from protoporphyrinogen-IX: step 1/1.</text>
</comment>
<keyword evidence="9 11" id="KW-0627">Porphyrin biosynthesis</keyword>
<dbReference type="Proteomes" id="UP000053319">
    <property type="component" value="Unassembled WGS sequence"/>
</dbReference>
<dbReference type="InterPro" id="IPR036188">
    <property type="entry name" value="FAD/NAD-bd_sf"/>
</dbReference>
<dbReference type="PANTHER" id="PTHR42923">
    <property type="entry name" value="PROTOPORPHYRINOGEN OXIDASE"/>
    <property type="match status" value="1"/>
</dbReference>
<dbReference type="PANTHER" id="PTHR42923:SF3">
    <property type="entry name" value="PROTOPORPHYRINOGEN OXIDASE"/>
    <property type="match status" value="1"/>
</dbReference>
<proteinExistence type="inferred from homology"/>
<dbReference type="Pfam" id="PF01593">
    <property type="entry name" value="Amino_oxidase"/>
    <property type="match status" value="1"/>
</dbReference>
<keyword evidence="7 11" id="KW-0560">Oxidoreductase</keyword>
<evidence type="ECO:0000256" key="2">
    <source>
        <dbReference type="ARBA" id="ARBA00005073"/>
    </source>
</evidence>
<comment type="catalytic activity">
    <reaction evidence="10 11">
        <text>protoporphyrinogen IX + 3 O2 = protoporphyrin IX + 3 H2O2</text>
        <dbReference type="Rhea" id="RHEA:25576"/>
        <dbReference type="ChEBI" id="CHEBI:15379"/>
        <dbReference type="ChEBI" id="CHEBI:16240"/>
        <dbReference type="ChEBI" id="CHEBI:57306"/>
        <dbReference type="ChEBI" id="CHEBI:57307"/>
        <dbReference type="EC" id="1.3.3.4"/>
    </reaction>
</comment>
<evidence type="ECO:0000256" key="11">
    <source>
        <dbReference type="RuleBase" id="RU367069"/>
    </source>
</evidence>
<evidence type="ECO:0000256" key="3">
    <source>
        <dbReference type="ARBA" id="ARBA00010551"/>
    </source>
</evidence>
<keyword evidence="8 11" id="KW-0350">Heme biosynthesis</keyword>
<dbReference type="SUPFAM" id="SSF54373">
    <property type="entry name" value="FAD-linked reductases, C-terminal domain"/>
    <property type="match status" value="1"/>
</dbReference>
<evidence type="ECO:0000256" key="10">
    <source>
        <dbReference type="ARBA" id="ARBA00047554"/>
    </source>
</evidence>
<keyword evidence="6 11" id="KW-0274">FAD</keyword>
<dbReference type="Gene3D" id="3.50.50.60">
    <property type="entry name" value="FAD/NAD(P)-binding domain"/>
    <property type="match status" value="1"/>
</dbReference>
<evidence type="ECO:0000256" key="5">
    <source>
        <dbReference type="ARBA" id="ARBA00022630"/>
    </source>
</evidence>
<dbReference type="GO" id="GO:0005743">
    <property type="term" value="C:mitochondrial inner membrane"/>
    <property type="evidence" value="ECO:0007669"/>
    <property type="project" value="UniProtKB-SubCell"/>
</dbReference>
<dbReference type="GO" id="GO:0006782">
    <property type="term" value="P:protoporphyrinogen IX biosynthetic process"/>
    <property type="evidence" value="ECO:0007669"/>
    <property type="project" value="UniProtKB-UniRule"/>
</dbReference>
<gene>
    <name evidence="13" type="ORF">DICSQDRAFT_62727</name>
</gene>
<evidence type="ECO:0000313" key="14">
    <source>
        <dbReference type="Proteomes" id="UP000053319"/>
    </source>
</evidence>
<comment type="function">
    <text evidence="1 11">Catalyzes the 6-electron oxidation of protoporphyrinogen-IX to form protoporphyrin-IX.</text>
</comment>
<protein>
    <recommendedName>
        <fullName evidence="4 11">Protoporphyrinogen oxidase</fullName>
        <ecNumber evidence="4 11">1.3.3.4</ecNumber>
    </recommendedName>
</protein>
<sequence>MSSRFITVLGGGLSGLSAVFHLARRFPARSGIRIALVESSQRLGGWVQSEKVRVQDGAGHEADVVLESGPRTLRPVSKAVLELVHLLALKSSVLTVPRTAPAARNRFVHLPGQDGLAVIPGSFLALLRSPLAKILVPAVLKDARLFSGTVPSLSCPSVLNTSTPNDESVDAFLTRHFGADFAQTFGSALVHGIYAADSRVLSVRSAFSAMCQLEESGKGSVTRGAVSEMLTSRKRDIRGSADAGPYELGDIPELLKGTSVFSFQDGMQILTDTVVARLAALPHVDIVKGDGVMELSKATDEGGFEVATESGKRLPSSHIVSAIPLPHLHRLLSTPNYPQSGLAPLPHLTVNPSSSVTVVNLVFPPTADPIHPEGFGYLIPRPSTDYPSSSLGMLGTVFDSCALPSQDKPISPSPSPFRFTKLTVMLGGPYGPPTPAPSSPSFLPALLETLRRHLGRADPLPEPCLVRVREHKDCIPTPTVGHAVRMAELATAVREHWGANVAVIGAGVGGVSVGDCVEGGRRAAYSLEL</sequence>
<dbReference type="NCBIfam" id="TIGR00562">
    <property type="entry name" value="proto_IX_ox"/>
    <property type="match status" value="1"/>
</dbReference>
<comment type="similarity">
    <text evidence="3 11">Belongs to the protoporphyrinogen/coproporphyrinogen oxidase family. Protoporphyrinogen oxidase subfamily.</text>
</comment>
<organism evidence="13 14">
    <name type="scientific">Dichomitus squalens (strain LYAD-421)</name>
    <name type="common">Western red white-rot fungus</name>
    <dbReference type="NCBI Taxonomy" id="732165"/>
    <lineage>
        <taxon>Eukaryota</taxon>
        <taxon>Fungi</taxon>
        <taxon>Dikarya</taxon>
        <taxon>Basidiomycota</taxon>
        <taxon>Agaricomycotina</taxon>
        <taxon>Agaricomycetes</taxon>
        <taxon>Polyporales</taxon>
        <taxon>Polyporaceae</taxon>
        <taxon>Dichomitus</taxon>
    </lineage>
</organism>
<evidence type="ECO:0000256" key="8">
    <source>
        <dbReference type="ARBA" id="ARBA00023133"/>
    </source>
</evidence>
<dbReference type="InterPro" id="IPR050464">
    <property type="entry name" value="Zeta_carotene_desat/Oxidored"/>
</dbReference>
<keyword evidence="5 11" id="KW-0285">Flavoprotein</keyword>
<dbReference type="InterPro" id="IPR002937">
    <property type="entry name" value="Amino_oxidase"/>
</dbReference>
<dbReference type="KEGG" id="dsq:DICSQDRAFT_62727"/>
<dbReference type="EC" id="1.3.3.4" evidence="4 11"/>
<reference evidence="13 14" key="1">
    <citation type="journal article" date="2012" name="Science">
        <title>The Paleozoic origin of enzymatic lignin decomposition reconstructed from 31 fungal genomes.</title>
        <authorList>
            <person name="Floudas D."/>
            <person name="Binder M."/>
            <person name="Riley R."/>
            <person name="Barry K."/>
            <person name="Blanchette R.A."/>
            <person name="Henrissat B."/>
            <person name="Martinez A.T."/>
            <person name="Otillar R."/>
            <person name="Spatafora J.W."/>
            <person name="Yadav J.S."/>
            <person name="Aerts A."/>
            <person name="Benoit I."/>
            <person name="Boyd A."/>
            <person name="Carlson A."/>
            <person name="Copeland A."/>
            <person name="Coutinho P.M."/>
            <person name="de Vries R.P."/>
            <person name="Ferreira P."/>
            <person name="Findley K."/>
            <person name="Foster B."/>
            <person name="Gaskell J."/>
            <person name="Glotzer D."/>
            <person name="Gorecki P."/>
            <person name="Heitman J."/>
            <person name="Hesse C."/>
            <person name="Hori C."/>
            <person name="Igarashi K."/>
            <person name="Jurgens J.A."/>
            <person name="Kallen N."/>
            <person name="Kersten P."/>
            <person name="Kohler A."/>
            <person name="Kuees U."/>
            <person name="Kumar T.K.A."/>
            <person name="Kuo A."/>
            <person name="LaButti K."/>
            <person name="Larrondo L.F."/>
            <person name="Lindquist E."/>
            <person name="Ling A."/>
            <person name="Lombard V."/>
            <person name="Lucas S."/>
            <person name="Lundell T."/>
            <person name="Martin R."/>
            <person name="McLaughlin D.J."/>
            <person name="Morgenstern I."/>
            <person name="Morin E."/>
            <person name="Murat C."/>
            <person name="Nagy L.G."/>
            <person name="Nolan M."/>
            <person name="Ohm R.A."/>
            <person name="Patyshakuliyeva A."/>
            <person name="Rokas A."/>
            <person name="Ruiz-Duenas F.J."/>
            <person name="Sabat G."/>
            <person name="Salamov A."/>
            <person name="Samejima M."/>
            <person name="Schmutz J."/>
            <person name="Slot J.C."/>
            <person name="St John F."/>
            <person name="Stenlid J."/>
            <person name="Sun H."/>
            <person name="Sun S."/>
            <person name="Syed K."/>
            <person name="Tsang A."/>
            <person name="Wiebenga A."/>
            <person name="Young D."/>
            <person name="Pisabarro A."/>
            <person name="Eastwood D.C."/>
            <person name="Martin F."/>
            <person name="Cullen D."/>
            <person name="Grigoriev I.V."/>
            <person name="Hibbett D.S."/>
        </authorList>
    </citation>
    <scope>NUCLEOTIDE SEQUENCE [LARGE SCALE GENOMIC DNA]</scope>
    <source>
        <strain evidence="13 14">LYAD-421 SS1</strain>
    </source>
</reference>
<evidence type="ECO:0000313" key="13">
    <source>
        <dbReference type="EMBL" id="EJF60546.1"/>
    </source>
</evidence>
<name>R7SWT4_DICSQ</name>
<evidence type="ECO:0000256" key="6">
    <source>
        <dbReference type="ARBA" id="ARBA00022827"/>
    </source>
</evidence>
<dbReference type="GeneID" id="18843145"/>
<evidence type="ECO:0000256" key="4">
    <source>
        <dbReference type="ARBA" id="ARBA00012867"/>
    </source>
</evidence>
<feature type="domain" description="Amine oxidase" evidence="12">
    <location>
        <begin position="13"/>
        <end position="524"/>
    </location>
</feature>
<dbReference type="UniPathway" id="UPA00251">
    <property type="reaction ID" value="UER00324"/>
</dbReference>
<evidence type="ECO:0000256" key="7">
    <source>
        <dbReference type="ARBA" id="ARBA00023002"/>
    </source>
</evidence>
<dbReference type="GO" id="GO:0004729">
    <property type="term" value="F:oxygen-dependent protoporphyrinogen oxidase activity"/>
    <property type="evidence" value="ECO:0007669"/>
    <property type="project" value="UniProtKB-UniRule"/>
</dbReference>
<accession>R7SWT4</accession>
<dbReference type="SUPFAM" id="SSF51905">
    <property type="entry name" value="FAD/NAD(P)-binding domain"/>
    <property type="match status" value="1"/>
</dbReference>
<dbReference type="RefSeq" id="XP_007366685.1">
    <property type="nucleotide sequence ID" value="XM_007366623.1"/>
</dbReference>
<evidence type="ECO:0000256" key="1">
    <source>
        <dbReference type="ARBA" id="ARBA00002600"/>
    </source>
</evidence>
<dbReference type="AlphaFoldDB" id="R7SWT4"/>
<comment type="cofactor">
    <cofactor evidence="11">
        <name>FAD</name>
        <dbReference type="ChEBI" id="CHEBI:57692"/>
    </cofactor>
    <text evidence="11">Binds 1 FAD per subunit.</text>
</comment>